<dbReference type="InterPro" id="IPR001714">
    <property type="entry name" value="Pept_M24_MAP"/>
</dbReference>
<dbReference type="AlphaFoldDB" id="A0A2T3FW11"/>
<evidence type="ECO:0000256" key="2">
    <source>
        <dbReference type="ARBA" id="ARBA00022438"/>
    </source>
</evidence>
<keyword evidence="5 6" id="KW-0378">Hydrolase</keyword>
<evidence type="ECO:0000256" key="4">
    <source>
        <dbReference type="ARBA" id="ARBA00022723"/>
    </source>
</evidence>
<dbReference type="RefSeq" id="WP_106988443.1">
    <property type="nucleotide sequence ID" value="NZ_PYLP01000014.1"/>
</dbReference>
<keyword evidence="4 6" id="KW-0479">Metal-binding</keyword>
<evidence type="ECO:0000256" key="3">
    <source>
        <dbReference type="ARBA" id="ARBA00022670"/>
    </source>
</evidence>
<dbReference type="GO" id="GO:0070006">
    <property type="term" value="F:metalloaminopeptidase activity"/>
    <property type="evidence" value="ECO:0007669"/>
    <property type="project" value="UniProtKB-UniRule"/>
</dbReference>
<dbReference type="Proteomes" id="UP000241201">
    <property type="component" value="Unassembled WGS sequence"/>
</dbReference>
<feature type="binding site" evidence="6">
    <location>
        <position position="212"/>
    </location>
    <ligand>
        <name>substrate</name>
    </ligand>
</feature>
<comment type="catalytic activity">
    <reaction evidence="6 7">
        <text>Release of N-terminal amino acids, preferentially methionine, from peptides and arylamides.</text>
        <dbReference type="EC" id="3.4.11.18"/>
    </reaction>
</comment>
<name>A0A2T3FW11_9FIRM</name>
<dbReference type="SUPFAM" id="SSF55920">
    <property type="entry name" value="Creatinase/aminopeptidase"/>
    <property type="match status" value="1"/>
</dbReference>
<dbReference type="PANTHER" id="PTHR43330:SF8">
    <property type="entry name" value="METHIONINE AMINOPEPTIDASE 1D, MITOCHONDRIAL"/>
    <property type="match status" value="1"/>
</dbReference>
<comment type="caution">
    <text evidence="9">The sequence shown here is derived from an EMBL/GenBank/DDBJ whole genome shotgun (WGS) entry which is preliminary data.</text>
</comment>
<feature type="binding site" evidence="6">
    <location>
        <position position="270"/>
    </location>
    <ligand>
        <name>a divalent metal cation</name>
        <dbReference type="ChEBI" id="CHEBI:60240"/>
        <label>1</label>
    </ligand>
</feature>
<comment type="function">
    <text evidence="1 6">Removes the N-terminal methionine from nascent proteins. The N-terminal methionine is often cleaved when the second residue in the primary sequence is small and uncharged (Met-Ala-, Cys, Gly, Pro, Ser, Thr, or Val). Requires deformylation of the N(alpha)-formylated initiator methionine before it can be hydrolyzed.</text>
</comment>
<dbReference type="NCBIfam" id="NF008970">
    <property type="entry name" value="PRK12318.1"/>
    <property type="match status" value="1"/>
</dbReference>
<proteinExistence type="inferred from homology"/>
<dbReference type="EMBL" id="PYLP01000014">
    <property type="protein sequence ID" value="PST39440.1"/>
    <property type="molecule type" value="Genomic_DNA"/>
</dbReference>
<dbReference type="InterPro" id="IPR036005">
    <property type="entry name" value="Creatinase/aminopeptidase-like"/>
</dbReference>
<gene>
    <name evidence="6" type="primary">map</name>
    <name evidence="9" type="ORF">C7U55_10000</name>
</gene>
<dbReference type="PRINTS" id="PR00599">
    <property type="entry name" value="MAPEPTIDASE"/>
</dbReference>
<protein>
    <recommendedName>
        <fullName evidence="6 7">Methionine aminopeptidase</fullName>
        <shortName evidence="6">MAP</shortName>
        <shortName evidence="6">MetAP</shortName>
        <ecNumber evidence="6 7">3.4.11.18</ecNumber>
    </recommendedName>
    <alternativeName>
        <fullName evidence="6">Peptidase M</fullName>
    </alternativeName>
</protein>
<comment type="subunit">
    <text evidence="6">Monomer.</text>
</comment>
<keyword evidence="2 6" id="KW-0031">Aminopeptidase</keyword>
<dbReference type="GO" id="GO:0006508">
    <property type="term" value="P:proteolysis"/>
    <property type="evidence" value="ECO:0007669"/>
    <property type="project" value="UniProtKB-KW"/>
</dbReference>
<accession>A0A2T3FW11</accession>
<reference evidence="10" key="1">
    <citation type="submission" date="2018-03" db="EMBL/GenBank/DDBJ databases">
        <title>Lachnoclostridium SNUG30370 gen.nov., sp.nov., isolated from human faeces.</title>
        <authorList>
            <person name="Seo B."/>
            <person name="Jeon K."/>
            <person name="Ko G."/>
        </authorList>
    </citation>
    <scope>NUCLEOTIDE SEQUENCE [LARGE SCALE GENOMIC DNA]</scope>
    <source>
        <strain evidence="10">SNUG30370</strain>
    </source>
</reference>
<dbReference type="InterPro" id="IPR002467">
    <property type="entry name" value="Pept_M24A_MAP1"/>
</dbReference>
<evidence type="ECO:0000256" key="7">
    <source>
        <dbReference type="RuleBase" id="RU003653"/>
    </source>
</evidence>
<evidence type="ECO:0000256" key="6">
    <source>
        <dbReference type="HAMAP-Rule" id="MF_01974"/>
    </source>
</evidence>
<dbReference type="GO" id="GO:0046872">
    <property type="term" value="F:metal ion binding"/>
    <property type="evidence" value="ECO:0007669"/>
    <property type="project" value="UniProtKB-UniRule"/>
</dbReference>
<dbReference type="NCBIfam" id="TIGR00500">
    <property type="entry name" value="met_pdase_I"/>
    <property type="match status" value="1"/>
</dbReference>
<feature type="binding site" evidence="6">
    <location>
        <position position="141"/>
    </location>
    <ligand>
        <name>a divalent metal cation</name>
        <dbReference type="ChEBI" id="CHEBI:60240"/>
        <label>2</label>
        <note>catalytic</note>
    </ligand>
</feature>
<feature type="binding site" evidence="6">
    <location>
        <position position="141"/>
    </location>
    <ligand>
        <name>a divalent metal cation</name>
        <dbReference type="ChEBI" id="CHEBI:60240"/>
        <label>1</label>
    </ligand>
</feature>
<comment type="similarity">
    <text evidence="6">Belongs to the peptidase M24A family. Methionine aminopeptidase type 1 subfamily.</text>
</comment>
<dbReference type="HAMAP" id="MF_01974">
    <property type="entry name" value="MetAP_1"/>
    <property type="match status" value="1"/>
</dbReference>
<feature type="domain" description="Peptidase M24" evidence="8">
    <location>
        <begin position="46"/>
        <end position="277"/>
    </location>
</feature>
<dbReference type="Pfam" id="PF00557">
    <property type="entry name" value="Peptidase_M24"/>
    <property type="match status" value="1"/>
</dbReference>
<feature type="binding site" evidence="6">
    <location>
        <position position="270"/>
    </location>
    <ligand>
        <name>a divalent metal cation</name>
        <dbReference type="ChEBI" id="CHEBI:60240"/>
        <label>2</label>
        <note>catalytic</note>
    </ligand>
</feature>
<sequence length="285" mass="32261">MNKCWCGSDLDYSVCHQEFDKKINYYKKRGVRTPPRSMIKNQKQIEGIKAAAVVNNGLLDHIEQNIKIGMSTEDIDVMTRKYLKEHNAHSADLNYEGYPKSICTSINNVVCHGIPSPNVILKNGDIINVDATSELNGYYADASRMFMIGNVSKEAERLVKVTKEAMYEGMKAIKPWKSHIGDIGAAIQRYAHINGYSVVEEFCGHGIGMTMHEDPYVFHFKPHEDTVLIVPGMVFTIEPMLNQGKRNVHLNFNDDWTVYTDDGLLSAQWEHTFLVTEDGVEIISK</sequence>
<dbReference type="GO" id="GO:0004239">
    <property type="term" value="F:initiator methionyl aminopeptidase activity"/>
    <property type="evidence" value="ECO:0007669"/>
    <property type="project" value="UniProtKB-UniRule"/>
</dbReference>
<keyword evidence="3 6" id="KW-0645">Protease</keyword>
<feature type="binding site" evidence="6">
    <location>
        <position position="238"/>
    </location>
    <ligand>
        <name>a divalent metal cation</name>
        <dbReference type="ChEBI" id="CHEBI:60240"/>
        <label>2</label>
        <note>catalytic</note>
    </ligand>
</feature>
<comment type="cofactor">
    <cofactor evidence="6">
        <name>Co(2+)</name>
        <dbReference type="ChEBI" id="CHEBI:48828"/>
    </cofactor>
    <cofactor evidence="6">
        <name>Zn(2+)</name>
        <dbReference type="ChEBI" id="CHEBI:29105"/>
    </cofactor>
    <cofactor evidence="6">
        <name>Mn(2+)</name>
        <dbReference type="ChEBI" id="CHEBI:29035"/>
    </cofactor>
    <cofactor evidence="6">
        <name>Fe(2+)</name>
        <dbReference type="ChEBI" id="CHEBI:29033"/>
    </cofactor>
    <text evidence="6">Binds 2 divalent metal cations per subunit. Has a high-affinity and a low affinity metal-binding site. The true nature of the physiological cofactor is under debate. The enzyme is active with cobalt, zinc, manganese or divalent iron ions. Most likely, methionine aminopeptidases function as mononuclear Fe(2+)-metalloproteases under physiological conditions, and the catalytically relevant metal-binding site has been assigned to the histidine-containing high-affinity site.</text>
</comment>
<dbReference type="PANTHER" id="PTHR43330">
    <property type="entry name" value="METHIONINE AMINOPEPTIDASE"/>
    <property type="match status" value="1"/>
</dbReference>
<dbReference type="EC" id="3.4.11.18" evidence="6 7"/>
<dbReference type="Gene3D" id="3.90.230.10">
    <property type="entry name" value="Creatinase/methionine aminopeptidase superfamily"/>
    <property type="match status" value="1"/>
</dbReference>
<dbReference type="InterPro" id="IPR000994">
    <property type="entry name" value="Pept_M24"/>
</dbReference>
<evidence type="ECO:0000259" key="8">
    <source>
        <dbReference type="Pfam" id="PF00557"/>
    </source>
</evidence>
<evidence type="ECO:0000313" key="9">
    <source>
        <dbReference type="EMBL" id="PST39440.1"/>
    </source>
</evidence>
<dbReference type="CDD" id="cd01086">
    <property type="entry name" value="MetAP1"/>
    <property type="match status" value="1"/>
</dbReference>
<keyword evidence="10" id="KW-1185">Reference proteome</keyword>
<feature type="binding site" evidence="6">
    <location>
        <position position="130"/>
    </location>
    <ligand>
        <name>a divalent metal cation</name>
        <dbReference type="ChEBI" id="CHEBI:60240"/>
        <label>1</label>
    </ligand>
</feature>
<evidence type="ECO:0000256" key="1">
    <source>
        <dbReference type="ARBA" id="ARBA00002521"/>
    </source>
</evidence>
<dbReference type="PROSITE" id="PS00680">
    <property type="entry name" value="MAP_1"/>
    <property type="match status" value="1"/>
</dbReference>
<feature type="binding site" evidence="6">
    <location>
        <position position="205"/>
    </location>
    <ligand>
        <name>a divalent metal cation</name>
        <dbReference type="ChEBI" id="CHEBI:60240"/>
        <label>2</label>
        <note>catalytic</note>
    </ligand>
</feature>
<organism evidence="9 10">
    <name type="scientific">Faecalibacillus faecis</name>
    <dbReference type="NCBI Taxonomy" id="1982628"/>
    <lineage>
        <taxon>Bacteria</taxon>
        <taxon>Bacillati</taxon>
        <taxon>Bacillota</taxon>
        <taxon>Erysipelotrichia</taxon>
        <taxon>Erysipelotrichales</taxon>
        <taxon>Coprobacillaceae</taxon>
        <taxon>Faecalibacillus</taxon>
    </lineage>
</organism>
<dbReference type="GeneID" id="77471426"/>
<feature type="binding site" evidence="6">
    <location>
        <position position="112"/>
    </location>
    <ligand>
        <name>substrate</name>
    </ligand>
</feature>
<evidence type="ECO:0000256" key="5">
    <source>
        <dbReference type="ARBA" id="ARBA00022801"/>
    </source>
</evidence>
<evidence type="ECO:0000313" key="10">
    <source>
        <dbReference type="Proteomes" id="UP000241201"/>
    </source>
</evidence>